<reference evidence="2 3" key="1">
    <citation type="submission" date="2020-08" db="EMBL/GenBank/DDBJ databases">
        <title>Genomic Encyclopedia of Type Strains, Phase IV (KMG-IV): sequencing the most valuable type-strain genomes for metagenomic binning, comparative biology and taxonomic classification.</title>
        <authorList>
            <person name="Goeker M."/>
        </authorList>
    </citation>
    <scope>NUCLEOTIDE SEQUENCE [LARGE SCALE GENOMIC DNA]</scope>
    <source>
        <strain evidence="2 3">DSM 25622</strain>
    </source>
</reference>
<keyword evidence="3" id="KW-1185">Reference proteome</keyword>
<feature type="signal peptide" evidence="1">
    <location>
        <begin position="1"/>
        <end position="27"/>
    </location>
</feature>
<name>A0A840Y315_9PROT</name>
<protein>
    <submittedName>
        <fullName evidence="2">2-keto-4-pentenoate hydratase</fullName>
    </submittedName>
</protein>
<dbReference type="AlphaFoldDB" id="A0A840Y315"/>
<dbReference type="PANTHER" id="PTHR30143">
    <property type="entry name" value="ACID HYDRATASE"/>
    <property type="match status" value="1"/>
</dbReference>
<dbReference type="EMBL" id="JACIJD010000004">
    <property type="protein sequence ID" value="MBB5693179.1"/>
    <property type="molecule type" value="Genomic_DNA"/>
</dbReference>
<keyword evidence="1" id="KW-0732">Signal</keyword>
<organism evidence="2 3">
    <name type="scientific">Muricoccus pecuniae</name>
    <dbReference type="NCBI Taxonomy" id="693023"/>
    <lineage>
        <taxon>Bacteria</taxon>
        <taxon>Pseudomonadati</taxon>
        <taxon>Pseudomonadota</taxon>
        <taxon>Alphaproteobacteria</taxon>
        <taxon>Acetobacterales</taxon>
        <taxon>Roseomonadaceae</taxon>
        <taxon>Muricoccus</taxon>
    </lineage>
</organism>
<dbReference type="GO" id="GO:0008684">
    <property type="term" value="F:2-oxopent-4-enoate hydratase activity"/>
    <property type="evidence" value="ECO:0007669"/>
    <property type="project" value="TreeGrafter"/>
</dbReference>
<evidence type="ECO:0000313" key="2">
    <source>
        <dbReference type="EMBL" id="MBB5693179.1"/>
    </source>
</evidence>
<dbReference type="RefSeq" id="WP_184514907.1">
    <property type="nucleotide sequence ID" value="NZ_JACIJD010000004.1"/>
</dbReference>
<gene>
    <name evidence="2" type="ORF">FHS87_001205</name>
</gene>
<dbReference type="Proteomes" id="UP000580654">
    <property type="component" value="Unassembled WGS sequence"/>
</dbReference>
<accession>A0A840Y315</accession>
<dbReference type="GO" id="GO:0005737">
    <property type="term" value="C:cytoplasm"/>
    <property type="evidence" value="ECO:0007669"/>
    <property type="project" value="TreeGrafter"/>
</dbReference>
<dbReference type="SUPFAM" id="SSF56529">
    <property type="entry name" value="FAH"/>
    <property type="match status" value="1"/>
</dbReference>
<dbReference type="Gene3D" id="3.90.850.10">
    <property type="entry name" value="Fumarylacetoacetase-like, C-terminal domain"/>
    <property type="match status" value="1"/>
</dbReference>
<dbReference type="InterPro" id="IPR050772">
    <property type="entry name" value="Hydratase-Decarb/MhpD_sf"/>
</dbReference>
<proteinExistence type="predicted"/>
<evidence type="ECO:0000313" key="3">
    <source>
        <dbReference type="Proteomes" id="UP000580654"/>
    </source>
</evidence>
<dbReference type="InterPro" id="IPR036663">
    <property type="entry name" value="Fumarylacetoacetase_C_sf"/>
</dbReference>
<dbReference type="PANTHER" id="PTHR30143:SF0">
    <property type="entry name" value="2-KETO-4-PENTENOATE HYDRATASE"/>
    <property type="match status" value="1"/>
</dbReference>
<feature type="chain" id="PRO_5032798902" evidence="1">
    <location>
        <begin position="28"/>
        <end position="295"/>
    </location>
</feature>
<evidence type="ECO:0000256" key="1">
    <source>
        <dbReference type="SAM" id="SignalP"/>
    </source>
</evidence>
<sequence length="295" mass="30868">MGREQEMRRATLLAVTALALGIGEAKAACPSDADVARMASSILSRTPAQPYAGLSMEDAPCAREKLVAILAQHHGPAAGYKVGLTNAAAQQRFGIPNPVRGTIFHATVRAQGTAEKPAEIPAAFAAVPNVESDLLVRVRDEGINEAGADHVAILRHLDQVIPFIEMPDLVLAPGGMNGPNLVAINVGARLGVLGEAIPVQATSDFAARLASMTVTLATDQKELSRAPGTALLGHPLNVIPWLVEDLKRDGRRLRAGELISLGGFSPALPTEAGRTVTATYEGLADRPLTVSVRTP</sequence>
<comment type="caution">
    <text evidence="2">The sequence shown here is derived from an EMBL/GenBank/DDBJ whole genome shotgun (WGS) entry which is preliminary data.</text>
</comment>